<organism evidence="2 3">
    <name type="scientific">Pantoea wallisii</name>
    <dbReference type="NCBI Taxonomy" id="1076551"/>
    <lineage>
        <taxon>Bacteria</taxon>
        <taxon>Pseudomonadati</taxon>
        <taxon>Pseudomonadota</taxon>
        <taxon>Gammaproteobacteria</taxon>
        <taxon>Enterobacterales</taxon>
        <taxon>Erwiniaceae</taxon>
        <taxon>Pantoea</taxon>
    </lineage>
</organism>
<dbReference type="InterPro" id="IPR020017">
    <property type="entry name" value="XapX_domain"/>
</dbReference>
<evidence type="ECO:0000256" key="1">
    <source>
        <dbReference type="SAM" id="Phobius"/>
    </source>
</evidence>
<evidence type="ECO:0000313" key="3">
    <source>
        <dbReference type="Proteomes" id="UP000193104"/>
    </source>
</evidence>
<dbReference type="NCBIfam" id="TIGR03510">
    <property type="entry name" value="XapX"/>
    <property type="match status" value="1"/>
</dbReference>
<dbReference type="STRING" id="1076551.HA48_02715"/>
<reference evidence="2 3" key="1">
    <citation type="journal article" date="2017" name="Antonie Van Leeuwenhoek">
        <title>Phylogenomic resolution of the bacterial genus Pantoea and its relationship with Erwinia and Tatumella.</title>
        <authorList>
            <person name="Palmer M."/>
            <person name="Steenkamp E.T."/>
            <person name="Coetzee M.P."/>
            <person name="Chan W.Y."/>
            <person name="van Zyl E."/>
            <person name="De Maayer P."/>
            <person name="Coutinho T.A."/>
            <person name="Blom J."/>
            <person name="Smits T.H."/>
            <person name="Duffy B."/>
            <person name="Venter S.N."/>
        </authorList>
    </citation>
    <scope>NUCLEOTIDE SEQUENCE [LARGE SCALE GENOMIC DNA]</scope>
    <source>
        <strain evidence="2 3">LMG 26277</strain>
    </source>
</reference>
<keyword evidence="1" id="KW-0472">Membrane</keyword>
<protein>
    <submittedName>
        <fullName evidence="2">ABC transporter substrate-binding protein</fullName>
    </submittedName>
</protein>
<feature type="transmembrane region" description="Helical" evidence="1">
    <location>
        <begin position="28"/>
        <end position="47"/>
    </location>
</feature>
<dbReference type="RefSeq" id="WP_128599675.1">
    <property type="nucleotide sequence ID" value="NZ_MLFS01000005.1"/>
</dbReference>
<gene>
    <name evidence="2" type="ORF">HA48_02715</name>
</gene>
<sequence length="84" mass="9158">MLKTYILSLLAGILIGVFYAVIDVGSPAPPVIALLGLLGMQIGEHLIPVGKRLLNREKLHHSWFRHEYPSGGIDTPASPRDKTS</sequence>
<proteinExistence type="predicted"/>
<dbReference type="Proteomes" id="UP000193104">
    <property type="component" value="Unassembled WGS sequence"/>
</dbReference>
<dbReference type="OrthoDB" id="4302993at2"/>
<dbReference type="InterPro" id="IPR009872">
    <property type="entry name" value="DUF1427"/>
</dbReference>
<keyword evidence="1" id="KW-0812">Transmembrane</keyword>
<name>A0A1X1DDS2_9GAMM</name>
<evidence type="ECO:0000313" key="2">
    <source>
        <dbReference type="EMBL" id="ORM74641.1"/>
    </source>
</evidence>
<dbReference type="Pfam" id="PF07235">
    <property type="entry name" value="DUF1427"/>
    <property type="match status" value="1"/>
</dbReference>
<dbReference type="AlphaFoldDB" id="A0A1X1DDS2"/>
<keyword evidence="3" id="KW-1185">Reference proteome</keyword>
<feature type="transmembrane region" description="Helical" evidence="1">
    <location>
        <begin position="5"/>
        <end position="22"/>
    </location>
</feature>
<comment type="caution">
    <text evidence="2">The sequence shown here is derived from an EMBL/GenBank/DDBJ whole genome shotgun (WGS) entry which is preliminary data.</text>
</comment>
<keyword evidence="1" id="KW-1133">Transmembrane helix</keyword>
<accession>A0A1X1DDS2</accession>
<dbReference type="EMBL" id="MLFS01000005">
    <property type="protein sequence ID" value="ORM74641.1"/>
    <property type="molecule type" value="Genomic_DNA"/>
</dbReference>